<sequence>MQKAFTTTLEAVSSNKTKTTIKLSMSNAAARQFSALYLNSINKELLVSFDDPQMQMDLQPAPNGRPGVVATIDNGGVVDAVAQADEDEDEDELNDLAEEELDFGMEPEEEHEGEADGEEEQEDGSAADEHDPADESAADASEAEAEAEIEVSKEELEEFILDVRPAFTDIPYDFPQILERKRESGSTWMEIARQLNQPSSRVQSSFNIYKKRVKKMIAEQNDNGAA</sequence>
<keyword evidence="3" id="KW-1185">Reference proteome</keyword>
<name>A0A6C0FX78_9BACL</name>
<proteinExistence type="predicted"/>
<reference evidence="2 3" key="1">
    <citation type="submission" date="2020-01" db="EMBL/GenBank/DDBJ databases">
        <title>Paenibacillus sp. nov., isolated from tomato rhizosphere.</title>
        <authorList>
            <person name="Weon H.-Y."/>
            <person name="Lee S.A."/>
        </authorList>
    </citation>
    <scope>NUCLEOTIDE SEQUENCE [LARGE SCALE GENOMIC DNA]</scope>
    <source>
        <strain evidence="2 3">12200R-189</strain>
    </source>
</reference>
<dbReference type="AlphaFoldDB" id="A0A6C0FX78"/>
<feature type="region of interest" description="Disordered" evidence="1">
    <location>
        <begin position="104"/>
        <end position="153"/>
    </location>
</feature>
<evidence type="ECO:0000256" key="1">
    <source>
        <dbReference type="SAM" id="MobiDB-lite"/>
    </source>
</evidence>
<accession>A0A6C0FX78</accession>
<dbReference type="RefSeq" id="WP_162357037.1">
    <property type="nucleotide sequence ID" value="NZ_CP048209.1"/>
</dbReference>
<evidence type="ECO:0000313" key="3">
    <source>
        <dbReference type="Proteomes" id="UP000476064"/>
    </source>
</evidence>
<gene>
    <name evidence="2" type="ORF">GXP70_12355</name>
</gene>
<dbReference type="KEGG" id="plyc:GXP70_12355"/>
<dbReference type="EMBL" id="CP048209">
    <property type="protein sequence ID" value="QHT60652.1"/>
    <property type="molecule type" value="Genomic_DNA"/>
</dbReference>
<organism evidence="2 3">
    <name type="scientific">Paenibacillus lycopersici</name>
    <dbReference type="NCBI Taxonomy" id="2704462"/>
    <lineage>
        <taxon>Bacteria</taxon>
        <taxon>Bacillati</taxon>
        <taxon>Bacillota</taxon>
        <taxon>Bacilli</taxon>
        <taxon>Bacillales</taxon>
        <taxon>Paenibacillaceae</taxon>
        <taxon>Paenibacillus</taxon>
    </lineage>
</organism>
<protein>
    <submittedName>
        <fullName evidence="2">Uncharacterized protein</fullName>
    </submittedName>
</protein>
<evidence type="ECO:0000313" key="2">
    <source>
        <dbReference type="EMBL" id="QHT60652.1"/>
    </source>
</evidence>
<dbReference type="Proteomes" id="UP000476064">
    <property type="component" value="Chromosome"/>
</dbReference>